<evidence type="ECO:0000256" key="12">
    <source>
        <dbReference type="ARBA" id="ARBA00023180"/>
    </source>
</evidence>
<keyword evidence="12" id="KW-0325">Glycoprotein</keyword>
<evidence type="ECO:0000256" key="4">
    <source>
        <dbReference type="ARBA" id="ARBA00022692"/>
    </source>
</evidence>
<evidence type="ECO:0000256" key="13">
    <source>
        <dbReference type="PIRSR" id="PIRSR600175-1"/>
    </source>
</evidence>
<dbReference type="SUPFAM" id="SSF161070">
    <property type="entry name" value="SNF-like"/>
    <property type="match status" value="1"/>
</dbReference>
<evidence type="ECO:0000313" key="19">
    <source>
        <dbReference type="Proteomes" id="UP001163046"/>
    </source>
</evidence>
<dbReference type="InterPro" id="IPR000175">
    <property type="entry name" value="Na/ntran_symport"/>
</dbReference>
<proteinExistence type="inferred from homology"/>
<evidence type="ECO:0000256" key="16">
    <source>
        <dbReference type="SAM" id="MobiDB-lite"/>
    </source>
</evidence>
<feature type="transmembrane region" description="Helical" evidence="17">
    <location>
        <begin position="327"/>
        <end position="352"/>
    </location>
</feature>
<dbReference type="GO" id="GO:0046872">
    <property type="term" value="F:metal ion binding"/>
    <property type="evidence" value="ECO:0007669"/>
    <property type="project" value="UniProtKB-KW"/>
</dbReference>
<dbReference type="AlphaFoldDB" id="A0A9W9ZVZ2"/>
<feature type="transmembrane region" description="Helical" evidence="17">
    <location>
        <begin position="257"/>
        <end position="276"/>
    </location>
</feature>
<keyword evidence="5 13" id="KW-0479">Metal-binding</keyword>
<protein>
    <recommendedName>
        <fullName evidence="15">Transporter</fullName>
    </recommendedName>
</protein>
<feature type="binding site" evidence="13">
    <location>
        <position position="64"/>
    </location>
    <ligand>
        <name>Na(+)</name>
        <dbReference type="ChEBI" id="CHEBI:29101"/>
        <label>1</label>
    </ligand>
</feature>
<dbReference type="PROSITE" id="PS50267">
    <property type="entry name" value="NA_NEUROTRAN_SYMP_3"/>
    <property type="match status" value="1"/>
</dbReference>
<evidence type="ECO:0000256" key="15">
    <source>
        <dbReference type="RuleBase" id="RU003732"/>
    </source>
</evidence>
<feature type="binding site" evidence="13">
    <location>
        <position position="66"/>
    </location>
    <ligand>
        <name>Na(+)</name>
        <dbReference type="ChEBI" id="CHEBI:29101"/>
        <label>1</label>
    </ligand>
</feature>
<feature type="transmembrane region" description="Helical" evidence="17">
    <location>
        <begin position="426"/>
        <end position="452"/>
    </location>
</feature>
<evidence type="ECO:0000256" key="7">
    <source>
        <dbReference type="ARBA" id="ARBA00022847"/>
    </source>
</evidence>
<feature type="binding site" evidence="13">
    <location>
        <position position="435"/>
    </location>
    <ligand>
        <name>Na(+)</name>
        <dbReference type="ChEBI" id="CHEBI:29101"/>
        <label>1</label>
    </ligand>
</feature>
<keyword evidence="2 15" id="KW-0813">Transport</keyword>
<keyword evidence="7 15" id="KW-0769">Symport</keyword>
<comment type="similarity">
    <text evidence="15">Belongs to the sodium:neurotransmitter symporter (SNF) (TC 2.A.22) family.</text>
</comment>
<dbReference type="PROSITE" id="PS00610">
    <property type="entry name" value="NA_NEUROTRAN_SYMP_1"/>
    <property type="match status" value="1"/>
</dbReference>
<feature type="binding site" evidence="13">
    <location>
        <position position="71"/>
    </location>
    <ligand>
        <name>Na(+)</name>
        <dbReference type="ChEBI" id="CHEBI:29101"/>
        <label>1</label>
    </ligand>
</feature>
<feature type="transmembrane region" description="Helical" evidence="17">
    <location>
        <begin position="576"/>
        <end position="598"/>
    </location>
</feature>
<reference evidence="18" key="1">
    <citation type="submission" date="2023-01" db="EMBL/GenBank/DDBJ databases">
        <title>Genome assembly of the deep-sea coral Lophelia pertusa.</title>
        <authorList>
            <person name="Herrera S."/>
            <person name="Cordes E."/>
        </authorList>
    </citation>
    <scope>NUCLEOTIDE SEQUENCE</scope>
    <source>
        <strain evidence="18">USNM1676648</strain>
        <tissue evidence="18">Polyp</tissue>
    </source>
</reference>
<feature type="region of interest" description="Disordered" evidence="16">
    <location>
        <begin position="1"/>
        <end position="37"/>
    </location>
</feature>
<keyword evidence="3" id="KW-1003">Cell membrane</keyword>
<evidence type="ECO:0000256" key="14">
    <source>
        <dbReference type="PIRSR" id="PIRSR600175-2"/>
    </source>
</evidence>
<keyword evidence="8 17" id="KW-1133">Transmembrane helix</keyword>
<dbReference type="GO" id="GO:0005886">
    <property type="term" value="C:plasma membrane"/>
    <property type="evidence" value="ECO:0007669"/>
    <property type="project" value="UniProtKB-SubCell"/>
</dbReference>
<keyword evidence="9 13" id="KW-0915">Sodium</keyword>
<dbReference type="InterPro" id="IPR037272">
    <property type="entry name" value="SNS_sf"/>
</dbReference>
<evidence type="ECO:0000256" key="8">
    <source>
        <dbReference type="ARBA" id="ARBA00022989"/>
    </source>
</evidence>
<keyword evidence="10 17" id="KW-0472">Membrane</keyword>
<dbReference type="OrthoDB" id="6581954at2759"/>
<evidence type="ECO:0000256" key="5">
    <source>
        <dbReference type="ARBA" id="ARBA00022723"/>
    </source>
</evidence>
<feature type="disulfide bond" evidence="14">
    <location>
        <begin position="170"/>
        <end position="179"/>
    </location>
</feature>
<feature type="transmembrane region" description="Helical" evidence="17">
    <location>
        <begin position="288"/>
        <end position="315"/>
    </location>
</feature>
<feature type="compositionally biased region" description="Basic and acidic residues" evidence="16">
    <location>
        <begin position="1"/>
        <end position="24"/>
    </location>
</feature>
<organism evidence="18 19">
    <name type="scientific">Desmophyllum pertusum</name>
    <dbReference type="NCBI Taxonomy" id="174260"/>
    <lineage>
        <taxon>Eukaryota</taxon>
        <taxon>Metazoa</taxon>
        <taxon>Cnidaria</taxon>
        <taxon>Anthozoa</taxon>
        <taxon>Hexacorallia</taxon>
        <taxon>Scleractinia</taxon>
        <taxon>Caryophylliina</taxon>
        <taxon>Caryophylliidae</taxon>
        <taxon>Desmophyllum</taxon>
    </lineage>
</organism>
<keyword evidence="4 15" id="KW-0812">Transmembrane</keyword>
<gene>
    <name evidence="18" type="ORF">OS493_036005</name>
</gene>
<dbReference type="GO" id="GO:0008504">
    <property type="term" value="F:monoamine transmembrane transporter activity"/>
    <property type="evidence" value="ECO:0007669"/>
    <property type="project" value="UniProtKB-ARBA"/>
</dbReference>
<evidence type="ECO:0000256" key="10">
    <source>
        <dbReference type="ARBA" id="ARBA00023136"/>
    </source>
</evidence>
<dbReference type="GO" id="GO:0006836">
    <property type="term" value="P:neurotransmitter transport"/>
    <property type="evidence" value="ECO:0007669"/>
    <property type="project" value="UniProtKB-KW"/>
</dbReference>
<evidence type="ECO:0000256" key="6">
    <source>
        <dbReference type="ARBA" id="ARBA00022775"/>
    </source>
</evidence>
<feature type="binding site" evidence="13">
    <location>
        <position position="370"/>
    </location>
    <ligand>
        <name>Na(+)</name>
        <dbReference type="ChEBI" id="CHEBI:29101"/>
        <label>1</label>
    </ligand>
</feature>
<dbReference type="GO" id="GO:0090493">
    <property type="term" value="P:catecholamine uptake"/>
    <property type="evidence" value="ECO:0007669"/>
    <property type="project" value="UniProtKB-ARBA"/>
</dbReference>
<feature type="binding site" evidence="13">
    <location>
        <position position="438"/>
    </location>
    <ligand>
        <name>Na(+)</name>
        <dbReference type="ChEBI" id="CHEBI:29101"/>
        <label>1</label>
    </ligand>
</feature>
<dbReference type="GO" id="GO:0015378">
    <property type="term" value="F:sodium:chloride symporter activity"/>
    <property type="evidence" value="ECO:0007669"/>
    <property type="project" value="UniProtKB-ARBA"/>
</dbReference>
<feature type="transmembrane region" description="Helical" evidence="17">
    <location>
        <begin position="364"/>
        <end position="387"/>
    </location>
</feature>
<evidence type="ECO:0000256" key="1">
    <source>
        <dbReference type="ARBA" id="ARBA00004651"/>
    </source>
</evidence>
<name>A0A9W9ZVZ2_9CNID</name>
<comment type="subcellular location">
    <subcellularLocation>
        <location evidence="1">Cell membrane</location>
        <topology evidence="1">Multi-pass membrane protein</topology>
    </subcellularLocation>
</comment>
<feature type="transmembrane region" description="Helical" evidence="17">
    <location>
        <begin position="112"/>
        <end position="131"/>
    </location>
</feature>
<dbReference type="PRINTS" id="PR00176">
    <property type="entry name" value="NANEUSMPORT"/>
</dbReference>
<feature type="transmembrane region" description="Helical" evidence="17">
    <location>
        <begin position="464"/>
        <end position="488"/>
    </location>
</feature>
<feature type="transmembrane region" description="Helical" evidence="17">
    <location>
        <begin position="87"/>
        <end position="105"/>
    </location>
</feature>
<evidence type="ECO:0000256" key="2">
    <source>
        <dbReference type="ARBA" id="ARBA00022448"/>
    </source>
</evidence>
<feature type="binding site" evidence="13">
    <location>
        <position position="439"/>
    </location>
    <ligand>
        <name>Na(+)</name>
        <dbReference type="ChEBI" id="CHEBI:29101"/>
        <label>1</label>
    </ligand>
</feature>
<dbReference type="PANTHER" id="PTHR11616">
    <property type="entry name" value="SODIUM/CHLORIDE DEPENDENT TRANSPORTER"/>
    <property type="match status" value="1"/>
</dbReference>
<keyword evidence="19" id="KW-1185">Reference proteome</keyword>
<keyword evidence="11 14" id="KW-1015">Disulfide bond</keyword>
<evidence type="ECO:0000313" key="18">
    <source>
        <dbReference type="EMBL" id="KAJ7388727.1"/>
    </source>
</evidence>
<keyword evidence="6" id="KW-0532">Neurotransmitter transport</keyword>
<dbReference type="Proteomes" id="UP001163046">
    <property type="component" value="Unassembled WGS sequence"/>
</dbReference>
<accession>A0A9W9ZVZ2</accession>
<dbReference type="GO" id="GO:0006865">
    <property type="term" value="P:amino acid transport"/>
    <property type="evidence" value="ECO:0007669"/>
    <property type="project" value="TreeGrafter"/>
</dbReference>
<feature type="binding site" evidence="13">
    <location>
        <position position="338"/>
    </location>
    <ligand>
        <name>Na(+)</name>
        <dbReference type="ChEBI" id="CHEBI:29101"/>
        <label>1</label>
    </ligand>
</feature>
<comment type="caution">
    <text evidence="18">The sequence shown here is derived from an EMBL/GenBank/DDBJ whole genome shotgun (WGS) entry which is preliminary data.</text>
</comment>
<feature type="transmembrane region" description="Helical" evidence="17">
    <location>
        <begin position="536"/>
        <end position="556"/>
    </location>
</feature>
<feature type="transmembrane region" description="Helical" evidence="17">
    <location>
        <begin position="137"/>
        <end position="158"/>
    </location>
</feature>
<evidence type="ECO:0000256" key="9">
    <source>
        <dbReference type="ARBA" id="ARBA00023053"/>
    </source>
</evidence>
<dbReference type="EMBL" id="MU825453">
    <property type="protein sequence ID" value="KAJ7388727.1"/>
    <property type="molecule type" value="Genomic_DNA"/>
</dbReference>
<sequence length="637" mass="71147">MDKCEHGDMESSEKKLIDKGKEAQSSDSSGSSSAVDERDVKVIEIEDEREQWGKKADFLLSCIGFAVGLGNVWRFPYLCYANGGGAFLIPYIIMLVLCGMPMFYMELAVGQYFSLGPIGTWGAICPLFQGVGFASMMVSFLVCVYYNIIIAWCLYYLFLSMAKDVPWKTCGNWWNTDKCLAGAIPEAKCSALANGTAALVNGTTALVNSTAALANTTVSNCTATATDFSSPPLEYWENYVLRITDSIGDTGVFRWEILLCLLAAWIGVYFCMWKGVKSSGKVVYFTATFPYVVLFILFIRGVTLPNASEGIIYYLRPDWVRLKDPKVWVAAATQIFYSLGIGFGSLVAMGSYNKFHNNVFKDAMMISLINCATSIFAGFVIFSTLGFMAHVLNKDITTVASSGPGLAFVVYPEAIAQMPISPLWAILFFFMLLTLGLDSQFGMMEAVITGLVDEYRVIRRHKELFILIACILCFLLGLPCVTQGGAYVLNLFDYQSGGVSLLFLAFFETVTLAWIYGTDRFSLDIEKMIGRRPGAWWWFCWRFCSPAIMAGIFLFSVSQWGGVSYNKYKYPPWAEFFGWMLALSSMLFIPGIAILQLYRTPGTFMERLYICLKPDPVVLREIEERQGLEHRVELVKV</sequence>
<feature type="binding site" evidence="13">
    <location>
        <position position="67"/>
    </location>
    <ligand>
        <name>Na(+)</name>
        <dbReference type="ChEBI" id="CHEBI:29101"/>
        <label>1</label>
    </ligand>
</feature>
<evidence type="ECO:0000256" key="3">
    <source>
        <dbReference type="ARBA" id="ARBA00022475"/>
    </source>
</evidence>
<evidence type="ECO:0000256" key="17">
    <source>
        <dbReference type="SAM" id="Phobius"/>
    </source>
</evidence>
<dbReference type="CDD" id="cd11496">
    <property type="entry name" value="SLC6sbd-TauT-like"/>
    <property type="match status" value="1"/>
</dbReference>
<dbReference type="PANTHER" id="PTHR11616:SF320">
    <property type="entry name" value="SODIUM-DEPENDENT NORADRENALINE TRANSPORTER"/>
    <property type="match status" value="1"/>
</dbReference>
<dbReference type="Pfam" id="PF00209">
    <property type="entry name" value="SNF"/>
    <property type="match status" value="1"/>
</dbReference>
<feature type="transmembrane region" description="Helical" evidence="17">
    <location>
        <begin position="494"/>
        <end position="516"/>
    </location>
</feature>
<evidence type="ECO:0000256" key="11">
    <source>
        <dbReference type="ARBA" id="ARBA00023157"/>
    </source>
</evidence>